<evidence type="ECO:0000256" key="2">
    <source>
        <dbReference type="SAM" id="MobiDB-lite"/>
    </source>
</evidence>
<dbReference type="Pfam" id="PF22936">
    <property type="entry name" value="Pol_BBD"/>
    <property type="match status" value="1"/>
</dbReference>
<dbReference type="InterPro" id="IPR039537">
    <property type="entry name" value="Retrotran_Ty1/copia-like"/>
</dbReference>
<protein>
    <submittedName>
        <fullName evidence="5">Retrovirus-related pol polyprotein from transposon TNT 1-94</fullName>
    </submittedName>
</protein>
<proteinExistence type="predicted"/>
<organism evidence="5 6">
    <name type="scientific">Tanacetum coccineum</name>
    <dbReference type="NCBI Taxonomy" id="301880"/>
    <lineage>
        <taxon>Eukaryota</taxon>
        <taxon>Viridiplantae</taxon>
        <taxon>Streptophyta</taxon>
        <taxon>Embryophyta</taxon>
        <taxon>Tracheophyta</taxon>
        <taxon>Spermatophyta</taxon>
        <taxon>Magnoliopsida</taxon>
        <taxon>eudicotyledons</taxon>
        <taxon>Gunneridae</taxon>
        <taxon>Pentapetalae</taxon>
        <taxon>asterids</taxon>
        <taxon>campanulids</taxon>
        <taxon>Asterales</taxon>
        <taxon>Asteraceae</taxon>
        <taxon>Asteroideae</taxon>
        <taxon>Anthemideae</taxon>
        <taxon>Anthemidinae</taxon>
        <taxon>Tanacetum</taxon>
    </lineage>
</organism>
<dbReference type="Pfam" id="PF25597">
    <property type="entry name" value="SH3_retrovirus"/>
    <property type="match status" value="1"/>
</dbReference>
<keyword evidence="1" id="KW-0645">Protease</keyword>
<evidence type="ECO:0000256" key="1">
    <source>
        <dbReference type="ARBA" id="ARBA00022670"/>
    </source>
</evidence>
<keyword evidence="1" id="KW-0378">Hydrolase</keyword>
<dbReference type="InterPro" id="IPR057670">
    <property type="entry name" value="SH3_retrovirus"/>
</dbReference>
<reference evidence="5" key="1">
    <citation type="journal article" date="2022" name="Int. J. Mol. Sci.">
        <title>Draft Genome of Tanacetum Coccineum: Genomic Comparison of Closely Related Tanacetum-Family Plants.</title>
        <authorList>
            <person name="Yamashiro T."/>
            <person name="Shiraishi A."/>
            <person name="Nakayama K."/>
            <person name="Satake H."/>
        </authorList>
    </citation>
    <scope>NUCLEOTIDE SEQUENCE</scope>
</reference>
<accession>A0ABQ4X5F2</accession>
<evidence type="ECO:0000313" key="5">
    <source>
        <dbReference type="EMBL" id="GJS60435.1"/>
    </source>
</evidence>
<evidence type="ECO:0000259" key="3">
    <source>
        <dbReference type="Pfam" id="PF22936"/>
    </source>
</evidence>
<evidence type="ECO:0000313" key="6">
    <source>
        <dbReference type="Proteomes" id="UP001151760"/>
    </source>
</evidence>
<dbReference type="Gene3D" id="3.30.420.10">
    <property type="entry name" value="Ribonuclease H-like superfamily/Ribonuclease H"/>
    <property type="match status" value="1"/>
</dbReference>
<dbReference type="InterPro" id="IPR054722">
    <property type="entry name" value="PolX-like_BBD"/>
</dbReference>
<name>A0ABQ4X5F2_9ASTR</name>
<feature type="domain" description="Retroviral polymerase SH3-like" evidence="4">
    <location>
        <begin position="600"/>
        <end position="654"/>
    </location>
</feature>
<evidence type="ECO:0000259" key="4">
    <source>
        <dbReference type="Pfam" id="PF25597"/>
    </source>
</evidence>
<dbReference type="InterPro" id="IPR012337">
    <property type="entry name" value="RNaseH-like_sf"/>
</dbReference>
<comment type="caution">
    <text evidence="5">The sequence shown here is derived from an EMBL/GenBank/DDBJ whole genome shotgun (WGS) entry which is preliminary data.</text>
</comment>
<dbReference type="Proteomes" id="UP001151760">
    <property type="component" value="Unassembled WGS sequence"/>
</dbReference>
<sequence length="779" mass="88489">MAAVEVPQTLEYRGGQLNVAPVLEVENFTNWKKRFLCHIIGIEPQFENIIKNGPFIPMIAGQRKPANQFTRDERKAANQQLKSLIMSDFQDSPDDKEDTRSNQEYLNDLEEEYQARDLLAKSKRFFKKASKAPIDEEEVSSDDNEMVGGERKHKVLVCYSEENNVVGKESARNGKWVKISMRKVHTLLEMEDNDDRKVCLDYLCIDLNFVEEQRSNLLSKHRNFVHELNTCKEQLLVLKQAKLDFLIMQHVNTKILKENKNLRSELKELKEITKTWLNSSNKVNQCISEQIPSQKKKILGVDQLTKDPSSSGQKDLVYVKSSADDIKVTIPGVERPWLSEAEGFILPNHDTSRILLTESQRNTTDPLVAFTDSSTTDYDSTDESSVCSTPLPPLEKLEGAKPISGPKTIKSILKSKSTLKAEALKGVIINEPSSAPAKGNKSSSALKVHSAPVGKLKSVKIKDDPSLAICDIRKPIWYLDSGCSRHMTGVKSYMHKYVEQPGPKVVFGDDSTCTTEGYGSIKCNGIVFTKNSTLVNFCDEKGISQNVSSPYTHEQHGVAERKNRTLIEATRTMLSGSVFSKQYWTKVRIPSISFLHVFGCPVYIHNHKDHLGKFDKKADDGYLLRYSLVSKAFRVFNTRRKQTEEIYHITFDKSLEAIKFSKPSIDNINVAELERYLHDEYLHPYEPSQRYQTNNNNVYFIEPYECPEPVVLETEISSDQNGQIDQNDQSVQNDKILNDDHSEHSNHTNYEQIIDNILNTEDIQISEHLSSPNAEDTLG</sequence>
<dbReference type="EMBL" id="BQNB010009220">
    <property type="protein sequence ID" value="GJS60435.1"/>
    <property type="molecule type" value="Genomic_DNA"/>
</dbReference>
<gene>
    <name evidence="5" type="ORF">Tco_0655219</name>
</gene>
<dbReference type="SUPFAM" id="SSF53098">
    <property type="entry name" value="Ribonuclease H-like"/>
    <property type="match status" value="1"/>
</dbReference>
<feature type="domain" description="Retrovirus-related Pol polyprotein from transposon TNT 1-94-like beta-barrel" evidence="3">
    <location>
        <begin position="477"/>
        <end position="524"/>
    </location>
</feature>
<feature type="region of interest" description="Disordered" evidence="2">
    <location>
        <begin position="373"/>
        <end position="400"/>
    </location>
</feature>
<dbReference type="PANTHER" id="PTHR42648:SF32">
    <property type="entry name" value="RIBONUCLEASE H-LIKE DOMAIN, GAG-PRE-INTEGRASE DOMAIN PROTEIN-RELATED"/>
    <property type="match status" value="1"/>
</dbReference>
<dbReference type="InterPro" id="IPR036397">
    <property type="entry name" value="RNaseH_sf"/>
</dbReference>
<reference evidence="5" key="2">
    <citation type="submission" date="2022-01" db="EMBL/GenBank/DDBJ databases">
        <authorList>
            <person name="Yamashiro T."/>
            <person name="Shiraishi A."/>
            <person name="Satake H."/>
            <person name="Nakayama K."/>
        </authorList>
    </citation>
    <scope>NUCLEOTIDE SEQUENCE</scope>
</reference>
<dbReference type="PANTHER" id="PTHR42648">
    <property type="entry name" value="TRANSPOSASE, PUTATIVE-RELATED"/>
    <property type="match status" value="1"/>
</dbReference>
<keyword evidence="6" id="KW-1185">Reference proteome</keyword>